<organism evidence="4 5">
    <name type="scientific">Muraenolepis orangiensis</name>
    <name type="common">Patagonian moray cod</name>
    <dbReference type="NCBI Taxonomy" id="630683"/>
    <lineage>
        <taxon>Eukaryota</taxon>
        <taxon>Metazoa</taxon>
        <taxon>Chordata</taxon>
        <taxon>Craniata</taxon>
        <taxon>Vertebrata</taxon>
        <taxon>Euteleostomi</taxon>
        <taxon>Actinopterygii</taxon>
        <taxon>Neopterygii</taxon>
        <taxon>Teleostei</taxon>
        <taxon>Neoteleostei</taxon>
        <taxon>Acanthomorphata</taxon>
        <taxon>Zeiogadaria</taxon>
        <taxon>Gadariae</taxon>
        <taxon>Gadiformes</taxon>
        <taxon>Muraenolepidoidei</taxon>
        <taxon>Muraenolepididae</taxon>
        <taxon>Muraenolepis</taxon>
    </lineage>
</organism>
<dbReference type="CDD" id="cd01650">
    <property type="entry name" value="RT_nLTR_like"/>
    <property type="match status" value="2"/>
</dbReference>
<dbReference type="Pfam" id="PF00078">
    <property type="entry name" value="RVT_1"/>
    <property type="match status" value="2"/>
</dbReference>
<evidence type="ECO:0000256" key="1">
    <source>
        <dbReference type="ARBA" id="ARBA00010879"/>
    </source>
</evidence>
<dbReference type="PROSITE" id="PS50878">
    <property type="entry name" value="RT_POL"/>
    <property type="match status" value="2"/>
</dbReference>
<dbReference type="SUPFAM" id="SSF56672">
    <property type="entry name" value="DNA/RNA polymerases"/>
    <property type="match status" value="2"/>
</dbReference>
<dbReference type="EC" id="3.1.26.4" evidence="2"/>
<comment type="similarity">
    <text evidence="1">Belongs to the beta type-B retroviral polymerase family. HERV class-II K(HML-2) pol subfamily.</text>
</comment>
<dbReference type="InterPro" id="IPR043502">
    <property type="entry name" value="DNA/RNA_pol_sf"/>
</dbReference>
<evidence type="ECO:0000256" key="2">
    <source>
        <dbReference type="ARBA" id="ARBA00012180"/>
    </source>
</evidence>
<accession>A0A9Q0I2X2</accession>
<dbReference type="OrthoDB" id="410381at2759"/>
<dbReference type="InterPro" id="IPR043128">
    <property type="entry name" value="Rev_trsase/Diguanyl_cyclase"/>
</dbReference>
<dbReference type="InterPro" id="IPR000477">
    <property type="entry name" value="RT_dom"/>
</dbReference>
<evidence type="ECO:0000259" key="3">
    <source>
        <dbReference type="PROSITE" id="PS50878"/>
    </source>
</evidence>
<sequence length="1337" mass="148965">MSQTQMVLSTGKLARSILDGCDIGKCPINAKEVGEYFKGKWGAKDLFKGLGQFTGTSSSENRYLAVPISAKEVLKARKLIKNDSAPGPDGIRKRDLVKWDASGKLLAWIFNGFLVNQKIPACLKANRTTLIPKDKDAEALKCVANWRPITIGPMVLWLFMAIISKRLTKACPINVRQKGFTTAPGCSENLLLVEGIREKNKKERTPLAMVFIDLAKAFDSVSHEHLKETLVRRRTDPGIVELINDSYRGCNTRVQTDFGYSRKIAIKIGVKQGDPLSPLLFNLAIDPLLSKLHEFGVGFNLGDEKLTVLAYADDLVLLSNSWSGMSKNMAILEAFCNLTGLRVNTSKCHGFLLSRNKRSGTQLNQCPPWSLGGTEINMVGEGGWVKYLGIKFNPLRGPQKPDVAAQILKMGLQITSANLKPTQKVEIFCSYAIPRAFYTAINNSSKYSCLRNADGLIRRLQLYHSEDKLVAKVVRSLVTPEKFGKLWHAGGGSSQSLLVAQEDLSNVEKVPYKEPECWRAEEFRKWSSKNPQGFGVCLYERDKISNAWLRKIGRSNWKESQFICALQMRCNMLPTLELANRFGPRGIVPLCRACGLTSETGSHILGSCRETKLNRMARHNKLCSLLAQEGVKKKWEVFCERRITTKDCSWAVPDLIFVKEDTLLVVDVTVRSDGSHDWLMKGKIEKEEKYKKILGPLQLEFPMVSDLSAHGFVMGTRGKWLGSNSMILEKLGLTKPGRLRFAKTCSNITVLKSVDVYQAFNKKVRAGFRSTQTQMVQSPGKLARSVLDRSEIGRCPIDAKEVGRYFRGKWGAKDEFKGLGQFACMSRSRNKCLAIPISAKEVILARKLIKNDSAPGPDGVVKKDMIKWDSSGKLLAWIFNGFMVNQKIPDALKSNRTTLIPKDKEAEALKSVTNWRPITIGPMVLRLFSAIINKRLTKACPINVRQKGFTNAPGCSENLLLVEGVRERSIKTRSPLAMVFIDLAKAFDSISHVHLRQSLVNRKVDPGIVEMINDSYCGCSTRVQTDNGYSGRIAIEIAVKQGDPLSPLLFNLAIDPLLAKLQEVGDGFNMGDEKLTVMAYADDLVLLSNSWEGMNKNMGVLEAFCNLTGLRVNTRKCHGFLVERNKRNGIQLNQCPPWSLGGTEINMVKEGEMVKYLGIKISPLKGPYKPDVATQILTMGLQITAANLKPTQRVEIFCSYAIPRSFYTAVNNSSNQTCLRNADSLIRRFIKDWLHLKPGTCNGILYSKQQDGGMAIPCLSKMVARCKAKRAFKLYHSDDKLVAKVARAVITPGKFGKLWRAGGGRSQSLLVVQEALTNVESVSYRGPECWRAEEFRK</sequence>
<evidence type="ECO:0000313" key="5">
    <source>
        <dbReference type="Proteomes" id="UP001148018"/>
    </source>
</evidence>
<feature type="domain" description="Reverse transcriptase" evidence="3">
    <location>
        <begin position="881"/>
        <end position="1161"/>
    </location>
</feature>
<evidence type="ECO:0000313" key="4">
    <source>
        <dbReference type="EMBL" id="KAJ3583330.1"/>
    </source>
</evidence>
<keyword evidence="5" id="KW-1185">Reference proteome</keyword>
<dbReference type="Proteomes" id="UP001148018">
    <property type="component" value="Unassembled WGS sequence"/>
</dbReference>
<dbReference type="GO" id="GO:0004523">
    <property type="term" value="F:RNA-DNA hybrid ribonuclease activity"/>
    <property type="evidence" value="ECO:0007669"/>
    <property type="project" value="UniProtKB-EC"/>
</dbReference>
<feature type="domain" description="Reverse transcriptase" evidence="3">
    <location>
        <begin position="112"/>
        <end position="392"/>
    </location>
</feature>
<protein>
    <recommendedName>
        <fullName evidence="2">ribonuclease H</fullName>
        <ecNumber evidence="2">3.1.26.4</ecNumber>
    </recommendedName>
</protein>
<dbReference type="PANTHER" id="PTHR19446">
    <property type="entry name" value="REVERSE TRANSCRIPTASES"/>
    <property type="match status" value="1"/>
</dbReference>
<gene>
    <name evidence="4" type="ORF">NHX12_024360</name>
</gene>
<reference evidence="4" key="1">
    <citation type="submission" date="2022-07" db="EMBL/GenBank/DDBJ databases">
        <title>Chromosome-level genome of Muraenolepis orangiensis.</title>
        <authorList>
            <person name="Kim J."/>
        </authorList>
    </citation>
    <scope>NUCLEOTIDE SEQUENCE</scope>
    <source>
        <strain evidence="4">KU_S4_2022</strain>
        <tissue evidence="4">Muscle</tissue>
    </source>
</reference>
<dbReference type="EMBL" id="JANIIK010000424">
    <property type="protein sequence ID" value="KAJ3583330.1"/>
    <property type="molecule type" value="Genomic_DNA"/>
</dbReference>
<name>A0A9Q0I2X2_9TELE</name>
<comment type="caution">
    <text evidence="4">The sequence shown here is derived from an EMBL/GenBank/DDBJ whole genome shotgun (WGS) entry which is preliminary data.</text>
</comment>
<dbReference type="Gene3D" id="3.30.70.270">
    <property type="match status" value="2"/>
</dbReference>
<proteinExistence type="inferred from homology"/>